<evidence type="ECO:0000313" key="2">
    <source>
        <dbReference type="Proteomes" id="UP000785679"/>
    </source>
</evidence>
<comment type="caution">
    <text evidence="1">The sequence shown here is derived from an EMBL/GenBank/DDBJ whole genome shotgun (WGS) entry which is preliminary data.</text>
</comment>
<reference evidence="1" key="1">
    <citation type="submission" date="2019-06" db="EMBL/GenBank/DDBJ databases">
        <authorList>
            <person name="Zheng W."/>
        </authorList>
    </citation>
    <scope>NUCLEOTIDE SEQUENCE</scope>
    <source>
        <strain evidence="1">QDHG01</strain>
    </source>
</reference>
<proteinExistence type="predicted"/>
<protein>
    <submittedName>
        <fullName evidence="1">Uncharacterized protein</fullName>
    </submittedName>
</protein>
<dbReference type="Proteomes" id="UP000785679">
    <property type="component" value="Unassembled WGS sequence"/>
</dbReference>
<name>A0A8J8NS51_HALGN</name>
<keyword evidence="2" id="KW-1185">Reference proteome</keyword>
<evidence type="ECO:0000313" key="1">
    <source>
        <dbReference type="EMBL" id="TNV80947.1"/>
    </source>
</evidence>
<organism evidence="1 2">
    <name type="scientific">Halteria grandinella</name>
    <dbReference type="NCBI Taxonomy" id="5974"/>
    <lineage>
        <taxon>Eukaryota</taxon>
        <taxon>Sar</taxon>
        <taxon>Alveolata</taxon>
        <taxon>Ciliophora</taxon>
        <taxon>Intramacronucleata</taxon>
        <taxon>Spirotrichea</taxon>
        <taxon>Stichotrichia</taxon>
        <taxon>Sporadotrichida</taxon>
        <taxon>Halteriidae</taxon>
        <taxon>Halteria</taxon>
    </lineage>
</organism>
<dbReference type="EMBL" id="RRYP01006808">
    <property type="protein sequence ID" value="TNV80947.1"/>
    <property type="molecule type" value="Genomic_DNA"/>
</dbReference>
<gene>
    <name evidence="1" type="ORF">FGO68_gene17478</name>
</gene>
<dbReference type="AlphaFoldDB" id="A0A8J8NS51"/>
<accession>A0A8J8NS51</accession>
<sequence length="123" mass="14002">MTTFYLPFLNWQGSFSHSSIAVSSSTTVFQISFLMLKPSPSFVFTCKDICVFTDCCNRATNLMFTSALRRADAISVRISWMSLSSITFAWFSFLSAEEIFWPSSASTMLTKDQYIIANHLFRL</sequence>